<reference evidence="2" key="1">
    <citation type="submission" date="2023-11" db="EMBL/GenBank/DDBJ databases">
        <title>Genome assemblies of two species of porcelain crab, Petrolisthes cinctipes and Petrolisthes manimaculis (Anomura: Porcellanidae).</title>
        <authorList>
            <person name="Angst P."/>
        </authorList>
    </citation>
    <scope>NUCLEOTIDE SEQUENCE</scope>
    <source>
        <strain evidence="2">PB745_02</strain>
        <tissue evidence="2">Gill</tissue>
    </source>
</reference>
<accession>A0AAE1URA8</accession>
<comment type="caution">
    <text evidence="2">The sequence shown here is derived from an EMBL/GenBank/DDBJ whole genome shotgun (WGS) entry which is preliminary data.</text>
</comment>
<evidence type="ECO:0000256" key="1">
    <source>
        <dbReference type="SAM" id="MobiDB-lite"/>
    </source>
</evidence>
<sequence>MTPPHLLSCLSHQILLRPYSQEISPSKNDARKPMSKSSRDLSSRCTAITLKLVGLPFSRYEAEESLAST</sequence>
<gene>
    <name evidence="2" type="ORF">Pmani_001667</name>
</gene>
<feature type="compositionally biased region" description="Basic and acidic residues" evidence="1">
    <location>
        <begin position="28"/>
        <end position="42"/>
    </location>
</feature>
<proteinExistence type="predicted"/>
<keyword evidence="3" id="KW-1185">Reference proteome</keyword>
<name>A0AAE1URA8_9EUCA</name>
<protein>
    <submittedName>
        <fullName evidence="2">Uncharacterized protein</fullName>
    </submittedName>
</protein>
<dbReference type="AlphaFoldDB" id="A0AAE1URA8"/>
<evidence type="ECO:0000313" key="2">
    <source>
        <dbReference type="EMBL" id="KAK4327860.1"/>
    </source>
</evidence>
<dbReference type="EMBL" id="JAWZYT010000116">
    <property type="protein sequence ID" value="KAK4327860.1"/>
    <property type="molecule type" value="Genomic_DNA"/>
</dbReference>
<dbReference type="Proteomes" id="UP001292094">
    <property type="component" value="Unassembled WGS sequence"/>
</dbReference>
<organism evidence="2 3">
    <name type="scientific">Petrolisthes manimaculis</name>
    <dbReference type="NCBI Taxonomy" id="1843537"/>
    <lineage>
        <taxon>Eukaryota</taxon>
        <taxon>Metazoa</taxon>
        <taxon>Ecdysozoa</taxon>
        <taxon>Arthropoda</taxon>
        <taxon>Crustacea</taxon>
        <taxon>Multicrustacea</taxon>
        <taxon>Malacostraca</taxon>
        <taxon>Eumalacostraca</taxon>
        <taxon>Eucarida</taxon>
        <taxon>Decapoda</taxon>
        <taxon>Pleocyemata</taxon>
        <taxon>Anomura</taxon>
        <taxon>Galatheoidea</taxon>
        <taxon>Porcellanidae</taxon>
        <taxon>Petrolisthes</taxon>
    </lineage>
</organism>
<evidence type="ECO:0000313" key="3">
    <source>
        <dbReference type="Proteomes" id="UP001292094"/>
    </source>
</evidence>
<feature type="region of interest" description="Disordered" evidence="1">
    <location>
        <begin position="20"/>
        <end position="42"/>
    </location>
</feature>